<dbReference type="Proteomes" id="UP001339883">
    <property type="component" value="Unassembled WGS sequence"/>
</dbReference>
<evidence type="ECO:0000313" key="1">
    <source>
        <dbReference type="EMBL" id="MEB5476062.1"/>
    </source>
</evidence>
<protein>
    <submittedName>
        <fullName evidence="1">Uncharacterized protein</fullName>
    </submittedName>
</protein>
<keyword evidence="2" id="KW-1185">Reference proteome</keyword>
<accession>A0ABU6DT03</accession>
<organism evidence="1 2">
    <name type="scientific">Acinetobacter pollinis</name>
    <dbReference type="NCBI Taxonomy" id="2605270"/>
    <lineage>
        <taxon>Bacteria</taxon>
        <taxon>Pseudomonadati</taxon>
        <taxon>Pseudomonadota</taxon>
        <taxon>Gammaproteobacteria</taxon>
        <taxon>Moraxellales</taxon>
        <taxon>Moraxellaceae</taxon>
        <taxon>Acinetobacter</taxon>
    </lineage>
</organism>
<comment type="caution">
    <text evidence="1">The sequence shown here is derived from an EMBL/GenBank/DDBJ whole genome shotgun (WGS) entry which is preliminary data.</text>
</comment>
<dbReference type="RefSeq" id="WP_325774646.1">
    <property type="nucleotide sequence ID" value="NZ_VTDN01000002.1"/>
</dbReference>
<evidence type="ECO:0000313" key="2">
    <source>
        <dbReference type="Proteomes" id="UP001339883"/>
    </source>
</evidence>
<sequence length="105" mass="12805">MDKEILLTQIRKEFKDITLGNDYTLVEEDYYDTSHCHFDESWISYPTSQEEWDKKEIDEMTKHSWWLPEEIEEAIKAIKEKRKILNRFPNPLIQSYKYALHVHTL</sequence>
<gene>
    <name evidence="1" type="ORF">I2F25_03170</name>
</gene>
<name>A0ABU6DT03_9GAMM</name>
<dbReference type="EMBL" id="VTDN01000002">
    <property type="protein sequence ID" value="MEB5476062.1"/>
    <property type="molecule type" value="Genomic_DNA"/>
</dbReference>
<reference evidence="1 2" key="1">
    <citation type="submission" date="2019-08" db="EMBL/GenBank/DDBJ databases">
        <title>Five species of Acinetobacter isolated from floral nectar and animal pollinators.</title>
        <authorList>
            <person name="Hendry T.A."/>
        </authorList>
    </citation>
    <scope>NUCLEOTIDE SEQUENCE [LARGE SCALE GENOMIC DNA]</scope>
    <source>
        <strain evidence="1 2">MD18.27</strain>
    </source>
</reference>
<proteinExistence type="predicted"/>